<organism evidence="4 5">
    <name type="scientific">Oryctes borbonicus</name>
    <dbReference type="NCBI Taxonomy" id="1629725"/>
    <lineage>
        <taxon>Eukaryota</taxon>
        <taxon>Metazoa</taxon>
        <taxon>Ecdysozoa</taxon>
        <taxon>Arthropoda</taxon>
        <taxon>Hexapoda</taxon>
        <taxon>Insecta</taxon>
        <taxon>Pterygota</taxon>
        <taxon>Neoptera</taxon>
        <taxon>Endopterygota</taxon>
        <taxon>Coleoptera</taxon>
        <taxon>Polyphaga</taxon>
        <taxon>Scarabaeiformia</taxon>
        <taxon>Scarabaeidae</taxon>
        <taxon>Dynastinae</taxon>
        <taxon>Oryctes</taxon>
    </lineage>
</organism>
<evidence type="ECO:0000256" key="2">
    <source>
        <dbReference type="ARBA" id="ARBA00069999"/>
    </source>
</evidence>
<feature type="binding site" evidence="3">
    <location>
        <position position="353"/>
    </location>
    <ligand>
        <name>Zn(2+)</name>
        <dbReference type="ChEBI" id="CHEBI:29105"/>
    </ligand>
</feature>
<dbReference type="PRINTS" id="PR01950">
    <property type="entry name" value="LANCSUPER"/>
</dbReference>
<feature type="non-terminal residue" evidence="4">
    <location>
        <position position="1"/>
    </location>
</feature>
<reference evidence="4 5" key="1">
    <citation type="submission" date="2015-09" db="EMBL/GenBank/DDBJ databases">
        <title>Draft genome of the scarab beetle Oryctes borbonicus.</title>
        <authorList>
            <person name="Meyer J.M."/>
            <person name="Markov G.V."/>
            <person name="Baskaran P."/>
            <person name="Herrmann M."/>
            <person name="Sommer R.J."/>
            <person name="Roedelsperger C."/>
        </authorList>
    </citation>
    <scope>NUCLEOTIDE SEQUENCE [LARGE SCALE GENOMIC DNA]</scope>
    <source>
        <strain evidence="4">OB123</strain>
        <tissue evidence="4">Whole animal</tissue>
    </source>
</reference>
<name>A0A0T6AW46_9SCAR</name>
<keyword evidence="3" id="KW-0479">Metal-binding</keyword>
<dbReference type="OrthoDB" id="10257263at2759"/>
<gene>
    <name evidence="4" type="ORF">AMK59_8401</name>
</gene>
<dbReference type="PRINTS" id="PR01951">
    <property type="entry name" value="LANCEUKARYTE"/>
</dbReference>
<dbReference type="Gene3D" id="1.50.10.10">
    <property type="match status" value="1"/>
</dbReference>
<dbReference type="Proteomes" id="UP000051574">
    <property type="component" value="Unassembled WGS sequence"/>
</dbReference>
<dbReference type="SMART" id="SM01260">
    <property type="entry name" value="LANC_like"/>
    <property type="match status" value="1"/>
</dbReference>
<dbReference type="Pfam" id="PF05147">
    <property type="entry name" value="LANC_like"/>
    <property type="match status" value="1"/>
</dbReference>
<dbReference type="EMBL" id="LJIG01022664">
    <property type="protein sequence ID" value="KRT79369.1"/>
    <property type="molecule type" value="Genomic_DNA"/>
</dbReference>
<dbReference type="GO" id="GO:0005975">
    <property type="term" value="P:carbohydrate metabolic process"/>
    <property type="evidence" value="ECO:0007669"/>
    <property type="project" value="InterPro"/>
</dbReference>
<evidence type="ECO:0000256" key="1">
    <source>
        <dbReference type="ARBA" id="ARBA00007179"/>
    </source>
</evidence>
<sequence>RMSMNISKLFSKIFSFSNLNRTMSRLRYFPNRISDFQADKPLEIPGNLKPFLLEVLTRITNKLKPVEKNAEDGLYLGTAGVAYMFYHLSRIPALREYHEKYLENAVNYLQPALQVCKRFTTHKNDVPSFLLGNAGVYAIATAIYNSLGNGAQCNEYIELYKDAGKLCKKMRFLNCGSDELFVGRAGYICGALWIENELKSSIFKVEDIYELCKLTVESGRRYSQQNQNPCPLMYAYYNIEYLGAGHGLCSILQYIISVPGYLITNPADAKDIKASVDYLLSLQDEEGNFPTAMDELGQTTNDLIHWCHGATGIAYLFAKAYLVWNEDKYLEAIKKAGELIWHKGLLKKGPGLCHGVAGNGYVFLLLYRLTNDSKYLYRAQVFFEFLCSDEFQKNARTPDNPYSLYEGLAGTACFVADLLNPAAANFPFSNVF</sequence>
<dbReference type="GO" id="GO:0005886">
    <property type="term" value="C:plasma membrane"/>
    <property type="evidence" value="ECO:0007669"/>
    <property type="project" value="TreeGrafter"/>
</dbReference>
<dbReference type="PANTHER" id="PTHR12736:SF7">
    <property type="entry name" value="LANC-LIKE PROTEIN 3"/>
    <property type="match status" value="1"/>
</dbReference>
<feature type="binding site" evidence="3">
    <location>
        <position position="307"/>
    </location>
    <ligand>
        <name>Zn(2+)</name>
        <dbReference type="ChEBI" id="CHEBI:29105"/>
    </ligand>
</feature>
<comment type="caution">
    <text evidence="4">The sequence shown here is derived from an EMBL/GenBank/DDBJ whole genome shotgun (WGS) entry which is preliminary data.</text>
</comment>
<evidence type="ECO:0000256" key="3">
    <source>
        <dbReference type="PIRSR" id="PIRSR607822-1"/>
    </source>
</evidence>
<dbReference type="AlphaFoldDB" id="A0A0T6AW46"/>
<dbReference type="SUPFAM" id="SSF158745">
    <property type="entry name" value="LanC-like"/>
    <property type="match status" value="1"/>
</dbReference>
<keyword evidence="5" id="KW-1185">Reference proteome</keyword>
<dbReference type="CDD" id="cd04794">
    <property type="entry name" value="euk_LANCL"/>
    <property type="match status" value="1"/>
</dbReference>
<dbReference type="InterPro" id="IPR012341">
    <property type="entry name" value="6hp_glycosidase-like_sf"/>
</dbReference>
<keyword evidence="3" id="KW-0862">Zinc</keyword>
<protein>
    <recommendedName>
        <fullName evidence="2">LanC-like protein 3 homolog</fullName>
    </recommendedName>
</protein>
<feature type="binding site" evidence="3">
    <location>
        <position position="354"/>
    </location>
    <ligand>
        <name>Zn(2+)</name>
        <dbReference type="ChEBI" id="CHEBI:29105"/>
    </ligand>
</feature>
<dbReference type="GO" id="GO:0046872">
    <property type="term" value="F:metal ion binding"/>
    <property type="evidence" value="ECO:0007669"/>
    <property type="project" value="UniProtKB-KW"/>
</dbReference>
<dbReference type="InterPro" id="IPR020464">
    <property type="entry name" value="LanC-like_prot_euk"/>
</dbReference>
<comment type="similarity">
    <text evidence="1">Belongs to the LanC-like protein family.</text>
</comment>
<dbReference type="GO" id="GO:0031179">
    <property type="term" value="P:peptide modification"/>
    <property type="evidence" value="ECO:0007669"/>
    <property type="project" value="InterPro"/>
</dbReference>
<proteinExistence type="inferred from homology"/>
<dbReference type="InterPro" id="IPR007822">
    <property type="entry name" value="LANC-like"/>
</dbReference>
<dbReference type="PANTHER" id="PTHR12736">
    <property type="entry name" value="LANC-LIKE PROTEIN"/>
    <property type="match status" value="1"/>
</dbReference>
<accession>A0A0T6AW46</accession>
<evidence type="ECO:0000313" key="5">
    <source>
        <dbReference type="Proteomes" id="UP000051574"/>
    </source>
</evidence>
<dbReference type="FunFam" id="1.50.10.10:FF:000012">
    <property type="entry name" value="LanC-like protein 3"/>
    <property type="match status" value="1"/>
</dbReference>
<evidence type="ECO:0000313" key="4">
    <source>
        <dbReference type="EMBL" id="KRT79369.1"/>
    </source>
</evidence>